<keyword evidence="5 7" id="KW-0482">Metalloprotease</keyword>
<feature type="binding site" evidence="7">
    <location>
        <position position="236"/>
    </location>
    <ligand>
        <name>Zn(2+)</name>
        <dbReference type="ChEBI" id="CHEBI:29105"/>
        <note>catalytic</note>
    </ligand>
</feature>
<dbReference type="Proteomes" id="UP000053660">
    <property type="component" value="Unassembled WGS sequence"/>
</dbReference>
<dbReference type="EC" id="3.4.24.-" evidence="8"/>
<dbReference type="PANTHER" id="PTHR10127">
    <property type="entry name" value="DISCOIDIN, CUB, EGF, LAMININ , AND ZINC METALLOPROTEASE DOMAIN CONTAINING"/>
    <property type="match status" value="1"/>
</dbReference>
<evidence type="ECO:0000256" key="1">
    <source>
        <dbReference type="ARBA" id="ARBA00022670"/>
    </source>
</evidence>
<keyword evidence="11" id="KW-1185">Reference proteome</keyword>
<evidence type="ECO:0000256" key="4">
    <source>
        <dbReference type="ARBA" id="ARBA00022833"/>
    </source>
</evidence>
<dbReference type="SMART" id="SM00235">
    <property type="entry name" value="ZnMc"/>
    <property type="match status" value="1"/>
</dbReference>
<evidence type="ECO:0000256" key="5">
    <source>
        <dbReference type="ARBA" id="ARBA00023049"/>
    </source>
</evidence>
<gene>
    <name evidence="10" type="ORF">OESDEN_04938</name>
</gene>
<accession>A0A0B1TIB0</accession>
<dbReference type="InterPro" id="IPR006026">
    <property type="entry name" value="Peptidase_Metallo"/>
</dbReference>
<dbReference type="InterPro" id="IPR024079">
    <property type="entry name" value="MetalloPept_cat_dom_sf"/>
</dbReference>
<evidence type="ECO:0000256" key="7">
    <source>
        <dbReference type="PROSITE-ProRule" id="PRU01211"/>
    </source>
</evidence>
<evidence type="ECO:0000259" key="9">
    <source>
        <dbReference type="PROSITE" id="PS51864"/>
    </source>
</evidence>
<dbReference type="AlphaFoldDB" id="A0A0B1TIB0"/>
<feature type="signal peptide" evidence="8">
    <location>
        <begin position="1"/>
        <end position="16"/>
    </location>
</feature>
<evidence type="ECO:0000256" key="8">
    <source>
        <dbReference type="RuleBase" id="RU361183"/>
    </source>
</evidence>
<organism evidence="10 11">
    <name type="scientific">Oesophagostomum dentatum</name>
    <name type="common">Nodular worm</name>
    <dbReference type="NCBI Taxonomy" id="61180"/>
    <lineage>
        <taxon>Eukaryota</taxon>
        <taxon>Metazoa</taxon>
        <taxon>Ecdysozoa</taxon>
        <taxon>Nematoda</taxon>
        <taxon>Chromadorea</taxon>
        <taxon>Rhabditida</taxon>
        <taxon>Rhabditina</taxon>
        <taxon>Rhabditomorpha</taxon>
        <taxon>Strongyloidea</taxon>
        <taxon>Strongylidae</taxon>
        <taxon>Oesophagostomum</taxon>
    </lineage>
</organism>
<dbReference type="SUPFAM" id="SSF55486">
    <property type="entry name" value="Metalloproteases ('zincins'), catalytic domain"/>
    <property type="match status" value="1"/>
</dbReference>
<keyword evidence="6" id="KW-1015">Disulfide bond</keyword>
<evidence type="ECO:0000313" key="10">
    <source>
        <dbReference type="EMBL" id="KHJ95120.1"/>
    </source>
</evidence>
<evidence type="ECO:0000256" key="3">
    <source>
        <dbReference type="ARBA" id="ARBA00022801"/>
    </source>
</evidence>
<feature type="domain" description="Peptidase M12A" evidence="9">
    <location>
        <begin position="139"/>
        <end position="303"/>
    </location>
</feature>
<feature type="binding site" evidence="7">
    <location>
        <position position="232"/>
    </location>
    <ligand>
        <name>Zn(2+)</name>
        <dbReference type="ChEBI" id="CHEBI:29105"/>
        <note>catalytic</note>
    </ligand>
</feature>
<dbReference type="EMBL" id="KN550073">
    <property type="protein sequence ID" value="KHJ95120.1"/>
    <property type="molecule type" value="Genomic_DNA"/>
</dbReference>
<dbReference type="OrthoDB" id="5851760at2759"/>
<keyword evidence="3 7" id="KW-0378">Hydrolase</keyword>
<dbReference type="InterPro" id="IPR001506">
    <property type="entry name" value="Peptidase_M12A"/>
</dbReference>
<dbReference type="MEROPS" id="M12.310"/>
<dbReference type="InterPro" id="IPR034035">
    <property type="entry name" value="Astacin-like_dom"/>
</dbReference>
<keyword evidence="4 7" id="KW-0862">Zinc</keyword>
<keyword evidence="8" id="KW-0732">Signal</keyword>
<evidence type="ECO:0000256" key="2">
    <source>
        <dbReference type="ARBA" id="ARBA00022723"/>
    </source>
</evidence>
<dbReference type="GO" id="GO:0004222">
    <property type="term" value="F:metalloendopeptidase activity"/>
    <property type="evidence" value="ECO:0007669"/>
    <property type="project" value="UniProtKB-UniRule"/>
</dbReference>
<dbReference type="CDD" id="cd04280">
    <property type="entry name" value="ZnMc_astacin_like"/>
    <property type="match status" value="1"/>
</dbReference>
<dbReference type="PRINTS" id="PR00480">
    <property type="entry name" value="ASTACIN"/>
</dbReference>
<comment type="cofactor">
    <cofactor evidence="7 8">
        <name>Zn(2+)</name>
        <dbReference type="ChEBI" id="CHEBI:29105"/>
    </cofactor>
    <text evidence="7 8">Binds 1 zinc ion per subunit.</text>
</comment>
<dbReference type="GO" id="GO:0008270">
    <property type="term" value="F:zinc ion binding"/>
    <property type="evidence" value="ECO:0007669"/>
    <property type="project" value="UniProtKB-UniRule"/>
</dbReference>
<dbReference type="PANTHER" id="PTHR10127:SF780">
    <property type="entry name" value="METALLOENDOPEPTIDASE"/>
    <property type="match status" value="1"/>
</dbReference>
<dbReference type="GO" id="GO:0006508">
    <property type="term" value="P:proteolysis"/>
    <property type="evidence" value="ECO:0007669"/>
    <property type="project" value="UniProtKB-KW"/>
</dbReference>
<dbReference type="PROSITE" id="PS51864">
    <property type="entry name" value="ASTACIN"/>
    <property type="match status" value="1"/>
</dbReference>
<keyword evidence="1 7" id="KW-0645">Protease</keyword>
<comment type="caution">
    <text evidence="7">Lacks conserved residue(s) required for the propagation of feature annotation.</text>
</comment>
<protein>
    <recommendedName>
        <fullName evidence="8">Metalloendopeptidase</fullName>
        <ecNumber evidence="8">3.4.24.-</ecNumber>
    </recommendedName>
</protein>
<feature type="chain" id="PRO_5005110177" description="Metalloendopeptidase" evidence="8">
    <location>
        <begin position="17"/>
        <end position="303"/>
    </location>
</feature>
<name>A0A0B1TIB0_OESDE</name>
<dbReference type="Gene3D" id="3.40.390.10">
    <property type="entry name" value="Collagenase (Catalytic Domain)"/>
    <property type="match status" value="1"/>
</dbReference>
<reference evidence="10 11" key="1">
    <citation type="submission" date="2014-03" db="EMBL/GenBank/DDBJ databases">
        <title>Draft genome of the hookworm Oesophagostomum dentatum.</title>
        <authorList>
            <person name="Mitreva M."/>
        </authorList>
    </citation>
    <scope>NUCLEOTIDE SEQUENCE [LARGE SCALE GENOMIC DNA]</scope>
    <source>
        <strain evidence="10 11">OD-Hann</strain>
    </source>
</reference>
<feature type="binding site" evidence="7">
    <location>
        <position position="242"/>
    </location>
    <ligand>
        <name>Zn(2+)</name>
        <dbReference type="ChEBI" id="CHEBI:29105"/>
        <note>catalytic</note>
    </ligand>
</feature>
<keyword evidence="2 7" id="KW-0479">Metal-binding</keyword>
<feature type="active site" evidence="7">
    <location>
        <position position="233"/>
    </location>
</feature>
<evidence type="ECO:0000256" key="6">
    <source>
        <dbReference type="ARBA" id="ARBA00023157"/>
    </source>
</evidence>
<proteinExistence type="predicted"/>
<dbReference type="Pfam" id="PF01400">
    <property type="entry name" value="Astacin"/>
    <property type="match status" value="1"/>
</dbReference>
<sequence length="303" mass="34637">MRVLFLVLALAVCVSALSLFGKAKDFHNKVTGIFDKLKGKISNDVLKIREEMHKLKNKVEKELELNNEQKILLGELLKRVRNYTITQVSSKGDSVTDINEKSNGIAEVLYQGDIVLTEQQAKEIEDDIQNGAAKRSKRQAFKDHFYPRTIWDKGLYYYFDDSASDIVKRAFILGAQMWQKDTCINFYQSDTASPRVRVIASNGCWSYVGRLTREKQELSLGSGCEVAGIAAHEIGHALGFFHTHSRHDRDQFITVNMKNIEEDWKDQFNLESTRTNDNYGITYDYGRIMHYGAHSLEITPSKP</sequence>
<evidence type="ECO:0000313" key="11">
    <source>
        <dbReference type="Proteomes" id="UP000053660"/>
    </source>
</evidence>